<dbReference type="GeneID" id="68118040"/>
<dbReference type="PROSITE" id="PS00058">
    <property type="entry name" value="DNA_MISMATCH_REPAIR_1"/>
    <property type="match status" value="1"/>
</dbReference>
<dbReference type="GO" id="GO:0140664">
    <property type="term" value="F:ATP-dependent DNA damage sensor activity"/>
    <property type="evidence" value="ECO:0007669"/>
    <property type="project" value="InterPro"/>
</dbReference>
<evidence type="ECO:0000256" key="1">
    <source>
        <dbReference type="ARBA" id="ARBA00004123"/>
    </source>
</evidence>
<reference evidence="8 9" key="1">
    <citation type="journal article" date="2019" name="Sci. Rep.">
        <title>Nanopore sequencing improves the draft genome of the human pathogenic amoeba Naegleria fowleri.</title>
        <authorList>
            <person name="Liechti N."/>
            <person name="Schurch N."/>
            <person name="Bruggmann R."/>
            <person name="Wittwer M."/>
        </authorList>
    </citation>
    <scope>NUCLEOTIDE SEQUENCE [LARGE SCALE GENOMIC DNA]</scope>
    <source>
        <strain evidence="8 9">ATCC 30894</strain>
    </source>
</reference>
<dbReference type="Pfam" id="PF13589">
    <property type="entry name" value="HATPase_c_3"/>
    <property type="match status" value="1"/>
</dbReference>
<dbReference type="OMA" id="ANYHVKK"/>
<evidence type="ECO:0000313" key="8">
    <source>
        <dbReference type="EMBL" id="KAF0982846.1"/>
    </source>
</evidence>
<feature type="domain" description="DNA mismatch repair protein S5" evidence="7">
    <location>
        <begin position="226"/>
        <end position="345"/>
    </location>
</feature>
<evidence type="ECO:0000259" key="7">
    <source>
        <dbReference type="SMART" id="SM01340"/>
    </source>
</evidence>
<dbReference type="VEuPathDB" id="AmoebaDB:NfTy_015000"/>
<evidence type="ECO:0000256" key="6">
    <source>
        <dbReference type="SAM" id="MobiDB-lite"/>
    </source>
</evidence>
<comment type="similarity">
    <text evidence="2">Belongs to the DNA mismatch repair MutL/HexB family.</text>
</comment>
<dbReference type="RefSeq" id="XP_044567559.1">
    <property type="nucleotide sequence ID" value="XM_044701165.1"/>
</dbReference>
<dbReference type="FunFam" id="3.30.230.10:FF:000014">
    <property type="entry name" value="DNA mismatch repair protein Mlh1"/>
    <property type="match status" value="1"/>
</dbReference>
<dbReference type="PANTHER" id="PTHR10073:SF12">
    <property type="entry name" value="DNA MISMATCH REPAIR PROTEIN MLH1"/>
    <property type="match status" value="1"/>
</dbReference>
<keyword evidence="3" id="KW-0227">DNA damage</keyword>
<keyword evidence="4" id="KW-0234">DNA repair</keyword>
<evidence type="ECO:0000256" key="5">
    <source>
        <dbReference type="ARBA" id="ARBA00023242"/>
    </source>
</evidence>
<dbReference type="GO" id="GO:0032389">
    <property type="term" value="C:MutLalpha complex"/>
    <property type="evidence" value="ECO:0007669"/>
    <property type="project" value="TreeGrafter"/>
</dbReference>
<dbReference type="SUPFAM" id="SSF55874">
    <property type="entry name" value="ATPase domain of HSP90 chaperone/DNA topoisomerase II/histidine kinase"/>
    <property type="match status" value="1"/>
</dbReference>
<dbReference type="InterPro" id="IPR036890">
    <property type="entry name" value="HATPase_C_sf"/>
</dbReference>
<dbReference type="InterPro" id="IPR002099">
    <property type="entry name" value="MutL/Mlh/PMS"/>
</dbReference>
<dbReference type="AlphaFoldDB" id="A0A6A5C519"/>
<dbReference type="VEuPathDB" id="AmoebaDB:FDP41_010825"/>
<dbReference type="InterPro" id="IPR013507">
    <property type="entry name" value="DNA_mismatch_S5_2-like"/>
</dbReference>
<dbReference type="SMART" id="SM01340">
    <property type="entry name" value="DNA_mis_repair"/>
    <property type="match status" value="1"/>
</dbReference>
<protein>
    <recommendedName>
        <fullName evidence="7">DNA mismatch repair protein S5 domain-containing protein</fullName>
    </recommendedName>
</protein>
<evidence type="ECO:0000313" key="9">
    <source>
        <dbReference type="Proteomes" id="UP000444721"/>
    </source>
</evidence>
<accession>A0A6A5C519</accession>
<feature type="compositionally biased region" description="Polar residues" evidence="6">
    <location>
        <begin position="408"/>
        <end position="417"/>
    </location>
</feature>
<dbReference type="GO" id="GO:0016887">
    <property type="term" value="F:ATP hydrolysis activity"/>
    <property type="evidence" value="ECO:0007669"/>
    <property type="project" value="InterPro"/>
</dbReference>
<evidence type="ECO:0000256" key="3">
    <source>
        <dbReference type="ARBA" id="ARBA00022763"/>
    </source>
</evidence>
<gene>
    <name evidence="8" type="ORF">FDP41_010825</name>
</gene>
<dbReference type="GO" id="GO:0006298">
    <property type="term" value="P:mismatch repair"/>
    <property type="evidence" value="ECO:0007669"/>
    <property type="project" value="InterPro"/>
</dbReference>
<keyword evidence="9" id="KW-1185">Reference proteome</keyword>
<dbReference type="FunFam" id="3.30.565.10:FF:000003">
    <property type="entry name" value="DNA mismatch repair endonuclease MutL"/>
    <property type="match status" value="1"/>
</dbReference>
<evidence type="ECO:0000256" key="2">
    <source>
        <dbReference type="ARBA" id="ARBA00006082"/>
    </source>
</evidence>
<dbReference type="Pfam" id="PF16413">
    <property type="entry name" value="Mlh1_C"/>
    <property type="match status" value="1"/>
</dbReference>
<dbReference type="InterPro" id="IPR014721">
    <property type="entry name" value="Ribsml_uS5_D2-typ_fold_subgr"/>
</dbReference>
<feature type="region of interest" description="Disordered" evidence="6">
    <location>
        <begin position="358"/>
        <end position="465"/>
    </location>
</feature>
<evidence type="ECO:0000256" key="4">
    <source>
        <dbReference type="ARBA" id="ARBA00023204"/>
    </source>
</evidence>
<feature type="compositionally biased region" description="Basic and acidic residues" evidence="6">
    <location>
        <begin position="454"/>
        <end position="465"/>
    </location>
</feature>
<keyword evidence="5" id="KW-0539">Nucleus</keyword>
<dbReference type="VEuPathDB" id="AmoebaDB:NF0024710"/>
<dbReference type="OrthoDB" id="10263226at2759"/>
<dbReference type="PANTHER" id="PTHR10073">
    <property type="entry name" value="DNA MISMATCH REPAIR PROTEIN MLH, PMS, MUTL"/>
    <property type="match status" value="1"/>
</dbReference>
<dbReference type="InterPro" id="IPR020568">
    <property type="entry name" value="Ribosomal_Su5_D2-typ_SF"/>
</dbReference>
<dbReference type="InterPro" id="IPR038973">
    <property type="entry name" value="MutL/Mlh/Pms-like"/>
</dbReference>
<sequence>MLASSPSVGHDVSSSDGKIKPLSEEVIAKIAAGEVIVAPSNAIKELLENSLDAGADSITVEVSDDAGLKCFKIKDNGCGIGAKDLEIVCMRHTTSKLSSYDDLKTISTFGFRGEALSSVSQCAHVTIISKTQEQECAIRASYKNGRLDGALKKSAGIKGTCITVENLFYDNKTRREAINKSTEMKKITEITRNYALFNTGVSITLKKLDGKPIFHTDTKSTVKQNIKTLFNSKIEKEIMDVDIKNDKLELTGKGYFTNVNFSSKEKEFIIFVNKRLISHRDLKKAVLSVFEPYLPKGGHPFVFLSLMLNPRKVDVNLHPTKKEILFLDQEAIIEEVKETIRKKLLGSNESRVFDIAQKIASPRPSTQSSSRSKPSTLLSNEDEDGDYVVVPASSSSFTQKEQPKNKVRTSSSDQTGQMERYINPHKRAVAEDNPPADTEPSVKKRKETAAENTDSQHDDSNEEDVHKLDSVIRLKAEINADTHTELKALLKKKLDIRELVKATEIDSLAVTEVVSQISTHRELLKAYFGIVITVDDKLQALPHILENYIPPLHRLPDFFYNLATKVDWNEEQACIKGISIQLSNFYGLCESYELEELQENSDSQMSNESSTGATSCIYTKERLQWITEHVIFPSIKLTFNPPNEMVNDGSVIEIANLPDLFKIFERC</sequence>
<dbReference type="Gene3D" id="3.30.565.10">
    <property type="entry name" value="Histidine kinase-like ATPase, C-terminal domain"/>
    <property type="match status" value="1"/>
</dbReference>
<dbReference type="EMBL" id="VFQX01000007">
    <property type="protein sequence ID" value="KAF0982846.1"/>
    <property type="molecule type" value="Genomic_DNA"/>
</dbReference>
<dbReference type="GO" id="GO:0005524">
    <property type="term" value="F:ATP binding"/>
    <property type="evidence" value="ECO:0007669"/>
    <property type="project" value="InterPro"/>
</dbReference>
<comment type="subcellular location">
    <subcellularLocation>
        <location evidence="1">Nucleus</location>
    </subcellularLocation>
</comment>
<dbReference type="NCBIfam" id="TIGR00585">
    <property type="entry name" value="mutl"/>
    <property type="match status" value="1"/>
</dbReference>
<dbReference type="GO" id="GO:0030983">
    <property type="term" value="F:mismatched DNA binding"/>
    <property type="evidence" value="ECO:0007669"/>
    <property type="project" value="InterPro"/>
</dbReference>
<dbReference type="Proteomes" id="UP000444721">
    <property type="component" value="Unassembled WGS sequence"/>
</dbReference>
<feature type="compositionally biased region" description="Low complexity" evidence="6">
    <location>
        <begin position="361"/>
        <end position="379"/>
    </location>
</feature>
<organism evidence="8 9">
    <name type="scientific">Naegleria fowleri</name>
    <name type="common">Brain eating amoeba</name>
    <dbReference type="NCBI Taxonomy" id="5763"/>
    <lineage>
        <taxon>Eukaryota</taxon>
        <taxon>Discoba</taxon>
        <taxon>Heterolobosea</taxon>
        <taxon>Tetramitia</taxon>
        <taxon>Eutetramitia</taxon>
        <taxon>Vahlkampfiidae</taxon>
        <taxon>Naegleria</taxon>
    </lineage>
</organism>
<dbReference type="CDD" id="cd16926">
    <property type="entry name" value="HATPase_MutL-MLH-PMS-like"/>
    <property type="match status" value="1"/>
</dbReference>
<dbReference type="InterPro" id="IPR014762">
    <property type="entry name" value="DNA_mismatch_repair_CS"/>
</dbReference>
<proteinExistence type="inferred from homology"/>
<comment type="caution">
    <text evidence="8">The sequence shown here is derived from an EMBL/GenBank/DDBJ whole genome shotgun (WGS) entry which is preliminary data.</text>
</comment>
<name>A0A6A5C519_NAEFO</name>
<dbReference type="Gene3D" id="3.30.230.10">
    <property type="match status" value="1"/>
</dbReference>
<dbReference type="SUPFAM" id="SSF54211">
    <property type="entry name" value="Ribosomal protein S5 domain 2-like"/>
    <property type="match status" value="1"/>
</dbReference>
<dbReference type="InterPro" id="IPR032189">
    <property type="entry name" value="Mlh1_C"/>
</dbReference>
<dbReference type="Pfam" id="PF01119">
    <property type="entry name" value="DNA_mis_repair"/>
    <property type="match status" value="1"/>
</dbReference>